<dbReference type="EMBL" id="CAJMWQ010001376">
    <property type="protein sequence ID" value="CAE6448429.1"/>
    <property type="molecule type" value="Genomic_DNA"/>
</dbReference>
<evidence type="ECO:0000313" key="1">
    <source>
        <dbReference type="EMBL" id="CAE6448429.1"/>
    </source>
</evidence>
<comment type="caution">
    <text evidence="1">The sequence shown here is derived from an EMBL/GenBank/DDBJ whole genome shotgun (WGS) entry which is preliminary data.</text>
</comment>
<accession>A0A8H3B5P2</accession>
<sequence length="695" mass="78634">MSNNNSNIEPCPHCGDLLGPRQICRHLAPQHSAFSLNANSPLDSSTAALGSPDLHNPNSITGDVEMDAGGDSLIENFMHNLANVTLGEDGVTITPIPRRRNPPVTIEEWPDPEDNFAHLEASDEDLPPEPSFIKRSDTPLGEYPEDEALMDDEELLRFLQENLGDRVDKEWLRTMCNTPAVVSPNQLVLRTHQLFLSHYNALEAAPTQAARNRLAKAFGIDSRLIFSLLQSIDLAACAPYDTMHLLFENLVPNMIQHWTGNFKGLGKGTGNFKIPTDDWMEVGDLTAKASKTIPSTFVGTIPDIAQEGHLYKAEGYSFWFQSLAPIVLESRLPDPYYEHFLLMQEIIVLALQFELTFDDLDRLQHMVNTWVAQYEEYYYQYDYARLPACPLTLHALLHLPQYIQIAGPLWASWAFVMERFCGHILPAVKNRVRPYEHLDNYIQRRAQMQAVSLKFHLPSLAKPRINYTYAHGEKISSCERTYPQFNTIVLGAPVCCNVEVNTQLMNQLGKYFGLVYAEELHLNGRDVRSQISTNTMVRYGRFRLTGDGDCFRTASLIENSRHSRDNSFVRYELLPDANASIGDAPDAPVRRVHYGQLLDIYYVEFITDLVNDVRMPYLLARVQECQTNGLDAALPENPLVIYRRTQSPDVIHLDAITYVVGRVETADNTWAIIDRSTNGAQTQFVDPNGEPEDFD</sequence>
<dbReference type="PANTHER" id="PTHR46579:SF1">
    <property type="entry name" value="F5_8 TYPE C DOMAIN-CONTAINING PROTEIN"/>
    <property type="match status" value="1"/>
</dbReference>
<proteinExistence type="predicted"/>
<dbReference type="AlphaFoldDB" id="A0A8H3B5P2"/>
<dbReference type="PANTHER" id="PTHR46579">
    <property type="entry name" value="F5/8 TYPE C DOMAIN-CONTAINING PROTEIN-RELATED"/>
    <property type="match status" value="1"/>
</dbReference>
<name>A0A8H3B5P2_9AGAM</name>
<gene>
    <name evidence="1" type="ORF">RDB_LOCUS76697</name>
</gene>
<dbReference type="Proteomes" id="UP000663826">
    <property type="component" value="Unassembled WGS sequence"/>
</dbReference>
<protein>
    <submittedName>
        <fullName evidence="1">Uncharacterized protein</fullName>
    </submittedName>
</protein>
<evidence type="ECO:0000313" key="2">
    <source>
        <dbReference type="Proteomes" id="UP000663826"/>
    </source>
</evidence>
<organism evidence="1 2">
    <name type="scientific">Rhizoctonia solani</name>
    <dbReference type="NCBI Taxonomy" id="456999"/>
    <lineage>
        <taxon>Eukaryota</taxon>
        <taxon>Fungi</taxon>
        <taxon>Dikarya</taxon>
        <taxon>Basidiomycota</taxon>
        <taxon>Agaricomycotina</taxon>
        <taxon>Agaricomycetes</taxon>
        <taxon>Cantharellales</taxon>
        <taxon>Ceratobasidiaceae</taxon>
        <taxon>Rhizoctonia</taxon>
    </lineage>
</organism>
<reference evidence="1" key="1">
    <citation type="submission" date="2021-01" db="EMBL/GenBank/DDBJ databases">
        <authorList>
            <person name="Kaushik A."/>
        </authorList>
    </citation>
    <scope>NUCLEOTIDE SEQUENCE</scope>
    <source>
        <strain evidence="1">AG1-1B</strain>
    </source>
</reference>